<dbReference type="Proteomes" id="UP000029444">
    <property type="component" value="Unassembled WGS sequence"/>
</dbReference>
<sequence length="362" mass="42015">MKSKLIDPAGKAKPWAKLQVRFFVIIFKIKIIMKNWTVKVKAVKKKDQGLIRYTRYLLSANEPSRAATNIHPLKDPRQATRNMLAEHSLRQAERRRAGLSGGGVTNYAQSYVFALPKDIPQPTQKQWVGIAARAVKAIANENGIDPQKLWDVTGVVFHEEPTKSKNNHIHVLVGNIVEGKYHKGLTQKKSVYASKQAFNDYMLEVLKVDNKNYEALSQGRDDPLWLARKKQAENEEKTIIEARKKARKEIKIAQLWKEKYNKSGFNELKLEMSLKKREIEEKEEELSEASEYLLSKIDTYVDQCKRLLKYVEEENDKRINSTLNRIERTEQDLERAGFEFPDEEERKRRRNSLAPRLKPPGF</sequence>
<gene>
    <name evidence="3" type="ORF">Y5S_00398</name>
</gene>
<protein>
    <submittedName>
        <fullName evidence="3">Phage protein</fullName>
    </submittedName>
</protein>
<name>A0A095SPZ1_9GAMM</name>
<accession>A0A095SPZ1</accession>
<evidence type="ECO:0000256" key="1">
    <source>
        <dbReference type="SAM" id="Coils"/>
    </source>
</evidence>
<evidence type="ECO:0000256" key="2">
    <source>
        <dbReference type="SAM" id="MobiDB-lite"/>
    </source>
</evidence>
<keyword evidence="1" id="KW-0175">Coiled coil</keyword>
<dbReference type="EMBL" id="ARXV01000001">
    <property type="protein sequence ID" value="KGD66731.1"/>
    <property type="molecule type" value="Genomic_DNA"/>
</dbReference>
<organism evidence="3 4">
    <name type="scientific">Alcanivorax nanhaiticus</name>
    <dbReference type="NCBI Taxonomy" id="1177154"/>
    <lineage>
        <taxon>Bacteria</taxon>
        <taxon>Pseudomonadati</taxon>
        <taxon>Pseudomonadota</taxon>
        <taxon>Gammaproteobacteria</taxon>
        <taxon>Oceanospirillales</taxon>
        <taxon>Alcanivoracaceae</taxon>
        <taxon>Alcanivorax</taxon>
    </lineage>
</organism>
<keyword evidence="4" id="KW-1185">Reference proteome</keyword>
<dbReference type="eggNOG" id="ENOG5033VK6">
    <property type="taxonomic scope" value="Bacteria"/>
</dbReference>
<dbReference type="OrthoDB" id="6378816at2"/>
<evidence type="ECO:0000313" key="4">
    <source>
        <dbReference type="Proteomes" id="UP000029444"/>
    </source>
</evidence>
<feature type="coiled-coil region" evidence="1">
    <location>
        <begin position="229"/>
        <end position="292"/>
    </location>
</feature>
<dbReference type="PATRIC" id="fig|1177154.3.peg.401"/>
<reference evidence="3 4" key="1">
    <citation type="submission" date="2012-09" db="EMBL/GenBank/DDBJ databases">
        <title>Genome Sequence of alkane-degrading Bacterium Alcanivorax sp. 19-m-6.</title>
        <authorList>
            <person name="Lai Q."/>
            <person name="Shao Z."/>
        </authorList>
    </citation>
    <scope>NUCLEOTIDE SEQUENCE [LARGE SCALE GENOMIC DNA]</scope>
    <source>
        <strain evidence="3 4">19-m-6</strain>
    </source>
</reference>
<proteinExistence type="predicted"/>
<dbReference type="AlphaFoldDB" id="A0A095SPZ1"/>
<feature type="region of interest" description="Disordered" evidence="2">
    <location>
        <begin position="334"/>
        <end position="362"/>
    </location>
</feature>
<comment type="caution">
    <text evidence="3">The sequence shown here is derived from an EMBL/GenBank/DDBJ whole genome shotgun (WGS) entry which is preliminary data.</text>
</comment>
<evidence type="ECO:0000313" key="3">
    <source>
        <dbReference type="EMBL" id="KGD66731.1"/>
    </source>
</evidence>